<evidence type="ECO:0000313" key="4">
    <source>
        <dbReference type="Proteomes" id="UP001285908"/>
    </source>
</evidence>
<dbReference type="RefSeq" id="XP_062693504.1">
    <property type="nucleotide sequence ID" value="XM_062832608.1"/>
</dbReference>
<evidence type="ECO:0000313" key="3">
    <source>
        <dbReference type="EMBL" id="KAK3493046.1"/>
    </source>
</evidence>
<sequence>MSSSDDKVETAALVISLVALIGTFLQVVQQYLASATGYANCRKSLKGGWYDTVHRKLQLKELRFEVQFETPVIFVCPQTNDRGPMDKPELGLKVPISFLDGTKDSMKKARLLTQEEQNAQQRDALQHSRIHTADNEKATWLTLLEEIQSMERANMNWVTEHRQKSGPGAVAGFKEHTLVVALQPKPRSWDNMPAGVKKPYATTTICHIVEIASMLGIYWKEFDRSRDKYRAEGNGFMLTGSTVPDLGLTFTFQICGKARFQENRIIPLDEIKELCFGYVRTIFYTAKDNRRLGAKDDNELQFGSMREIAETMVQLECNTSTANYFKTKDARHQHLFAVPFEIIGMLGQSLYMKNSYHRMLPNPTPYHWDRRFFDLPRLIKEFSTRFDKEKYMTPSPDTPDLKKLISQVLEQLETDRRDVAARQKERDTEIAADEEKKKKDKEDKENEGHEKKKDVEISSDVPSEGGVIGPLKRSLTRKRTRPSWLIEYKASSPPKAEERPKKDYAPILPGYNLPLLTCLHDAIQECDKYLKTRERDLLTMVVREHIQEVLRMINEPEPEESTKSTTTGDTGDDSSQKAGKTVPAFFDVLSDANPEDRQGIFMKVYFEHVLPCVSDRAVKAYDKRKRMKNINHRSYTLAQQTEDSDISGLGMAPTERASGPDSTATASTPSTSTVGQSPVLPTTPVLAPEQLIEAQAIWCTLIFRMLCWLQLHDFDRQDIQFPKSELRGNRLPVYIS</sequence>
<comment type="caution">
    <text evidence="3">The sequence shown here is derived from an EMBL/GenBank/DDBJ whole genome shotgun (WGS) entry which is preliminary data.</text>
</comment>
<accession>A0AAJ0I921</accession>
<evidence type="ECO:0000256" key="1">
    <source>
        <dbReference type="SAM" id="MobiDB-lite"/>
    </source>
</evidence>
<dbReference type="AlphaFoldDB" id="A0AAJ0I921"/>
<feature type="region of interest" description="Disordered" evidence="1">
    <location>
        <begin position="415"/>
        <end position="475"/>
    </location>
</feature>
<organism evidence="3 4">
    <name type="scientific">Neurospora hispaniola</name>
    <dbReference type="NCBI Taxonomy" id="588809"/>
    <lineage>
        <taxon>Eukaryota</taxon>
        <taxon>Fungi</taxon>
        <taxon>Dikarya</taxon>
        <taxon>Ascomycota</taxon>
        <taxon>Pezizomycotina</taxon>
        <taxon>Sordariomycetes</taxon>
        <taxon>Sordariomycetidae</taxon>
        <taxon>Sordariales</taxon>
        <taxon>Sordariaceae</taxon>
        <taxon>Neurospora</taxon>
    </lineage>
</organism>
<keyword evidence="2" id="KW-0812">Transmembrane</keyword>
<protein>
    <recommendedName>
        <fullName evidence="5">Modin</fullName>
    </recommendedName>
</protein>
<proteinExistence type="predicted"/>
<evidence type="ECO:0000256" key="2">
    <source>
        <dbReference type="SAM" id="Phobius"/>
    </source>
</evidence>
<feature type="region of interest" description="Disordered" evidence="1">
    <location>
        <begin position="633"/>
        <end position="677"/>
    </location>
</feature>
<name>A0AAJ0I921_9PEZI</name>
<dbReference type="GeneID" id="87870230"/>
<evidence type="ECO:0008006" key="5">
    <source>
        <dbReference type="Google" id="ProtNLM"/>
    </source>
</evidence>
<gene>
    <name evidence="3" type="ORF">B0T23DRAFT_154764</name>
</gene>
<dbReference type="EMBL" id="JAULSX010000004">
    <property type="protein sequence ID" value="KAK3493046.1"/>
    <property type="molecule type" value="Genomic_DNA"/>
</dbReference>
<keyword evidence="2" id="KW-0472">Membrane</keyword>
<dbReference type="Proteomes" id="UP001285908">
    <property type="component" value="Unassembled WGS sequence"/>
</dbReference>
<feature type="compositionally biased region" description="Low complexity" evidence="1">
    <location>
        <begin position="657"/>
        <end position="673"/>
    </location>
</feature>
<feature type="transmembrane region" description="Helical" evidence="2">
    <location>
        <begin position="12"/>
        <end position="32"/>
    </location>
</feature>
<keyword evidence="2" id="KW-1133">Transmembrane helix</keyword>
<feature type="region of interest" description="Disordered" evidence="1">
    <location>
        <begin position="553"/>
        <end position="578"/>
    </location>
</feature>
<feature type="compositionally biased region" description="Basic and acidic residues" evidence="1">
    <location>
        <begin position="415"/>
        <end position="456"/>
    </location>
</feature>
<keyword evidence="4" id="KW-1185">Reference proteome</keyword>
<reference evidence="3 4" key="1">
    <citation type="journal article" date="2023" name="Mol. Phylogenet. Evol.">
        <title>Genome-scale phylogeny and comparative genomics of the fungal order Sordariales.</title>
        <authorList>
            <person name="Hensen N."/>
            <person name="Bonometti L."/>
            <person name="Westerberg I."/>
            <person name="Brannstrom I.O."/>
            <person name="Guillou S."/>
            <person name="Cros-Aarteil S."/>
            <person name="Calhoun S."/>
            <person name="Haridas S."/>
            <person name="Kuo A."/>
            <person name="Mondo S."/>
            <person name="Pangilinan J."/>
            <person name="Riley R."/>
            <person name="LaButti K."/>
            <person name="Andreopoulos B."/>
            <person name="Lipzen A."/>
            <person name="Chen C."/>
            <person name="Yan M."/>
            <person name="Daum C."/>
            <person name="Ng V."/>
            <person name="Clum A."/>
            <person name="Steindorff A."/>
            <person name="Ohm R.A."/>
            <person name="Martin F."/>
            <person name="Silar P."/>
            <person name="Natvig D.O."/>
            <person name="Lalanne C."/>
            <person name="Gautier V."/>
            <person name="Ament-Velasquez S.L."/>
            <person name="Kruys A."/>
            <person name="Hutchinson M.I."/>
            <person name="Powell A.J."/>
            <person name="Barry K."/>
            <person name="Miller A.N."/>
            <person name="Grigoriev I.V."/>
            <person name="Debuchy R."/>
            <person name="Gladieux P."/>
            <person name="Hiltunen Thoren M."/>
            <person name="Johannesson H."/>
        </authorList>
    </citation>
    <scope>NUCLEOTIDE SEQUENCE [LARGE SCALE GENOMIC DNA]</scope>
    <source>
        <strain evidence="3 4">FGSC 10403</strain>
    </source>
</reference>